<dbReference type="EMBL" id="LLZZ01000122">
    <property type="protein sequence ID" value="KTB02841.1"/>
    <property type="molecule type" value="Genomic_DNA"/>
</dbReference>
<feature type="region of interest" description="Disordered" evidence="1">
    <location>
        <begin position="288"/>
        <end position="315"/>
    </location>
</feature>
<feature type="compositionally biased region" description="Basic residues" evidence="1">
    <location>
        <begin position="1"/>
        <end position="10"/>
    </location>
</feature>
<feature type="compositionally biased region" description="Polar residues" evidence="1">
    <location>
        <begin position="20"/>
        <end position="34"/>
    </location>
</feature>
<feature type="compositionally biased region" description="Polar residues" evidence="1">
    <location>
        <begin position="222"/>
        <end position="233"/>
    </location>
</feature>
<accession>A0A0W0DAE9</accession>
<reference evidence="3 4" key="1">
    <citation type="submission" date="2015-10" db="EMBL/GenBank/DDBJ databases">
        <title>Draft genomes sequences of Candida glabrata isolates 1A, 1B, 2A, 2B, 3A and 3B.</title>
        <authorList>
            <person name="Haavelsrud O.E."/>
            <person name="Gaustad P."/>
        </authorList>
    </citation>
    <scope>NUCLEOTIDE SEQUENCE [LARGE SCALE GENOMIC DNA]</scope>
    <source>
        <strain evidence="3">910700640</strain>
    </source>
</reference>
<dbReference type="AlphaFoldDB" id="A0A0W0DAE9"/>
<feature type="compositionally biased region" description="Low complexity" evidence="1">
    <location>
        <begin position="100"/>
        <end position="142"/>
    </location>
</feature>
<feature type="compositionally biased region" description="Low complexity" evidence="1">
    <location>
        <begin position="292"/>
        <end position="303"/>
    </location>
</feature>
<feature type="region of interest" description="Disordered" evidence="1">
    <location>
        <begin position="1"/>
        <end position="72"/>
    </location>
</feature>
<dbReference type="EMBL" id="LLZZ01000017">
    <property type="protein sequence ID" value="KTB12705.1"/>
    <property type="molecule type" value="Genomic_DNA"/>
</dbReference>
<name>A0A0W0DAE9_CANGB</name>
<protein>
    <submittedName>
        <fullName evidence="3">G1-specific transcription factors activator MSA1</fullName>
    </submittedName>
</protein>
<dbReference type="VEuPathDB" id="FungiDB:B1J91_L10428g"/>
<feature type="region of interest" description="Disordered" evidence="1">
    <location>
        <begin position="97"/>
        <end position="150"/>
    </location>
</feature>
<dbReference type="VEuPathDB" id="FungiDB:GVI51_L10373"/>
<dbReference type="VEuPathDB" id="FungiDB:CAGL0L10428g"/>
<feature type="region of interest" description="Disordered" evidence="1">
    <location>
        <begin position="192"/>
        <end position="238"/>
    </location>
</feature>
<dbReference type="GO" id="GO:0000082">
    <property type="term" value="P:G1/S transition of mitotic cell cycle"/>
    <property type="evidence" value="ECO:0007669"/>
    <property type="project" value="EnsemblFungi"/>
</dbReference>
<proteinExistence type="predicted"/>
<comment type="caution">
    <text evidence="3">The sequence shown here is derived from an EMBL/GenBank/DDBJ whole genome shotgun (WGS) entry which is preliminary data.</text>
</comment>
<dbReference type="GO" id="GO:0005737">
    <property type="term" value="C:cytoplasm"/>
    <property type="evidence" value="ECO:0007669"/>
    <property type="project" value="EnsemblFungi"/>
</dbReference>
<dbReference type="GO" id="GO:0005634">
    <property type="term" value="C:nucleus"/>
    <property type="evidence" value="ECO:0007669"/>
    <property type="project" value="EnsemblFungi"/>
</dbReference>
<dbReference type="GO" id="GO:0006357">
    <property type="term" value="P:regulation of transcription by RNA polymerase II"/>
    <property type="evidence" value="ECO:0007669"/>
    <property type="project" value="EnsemblFungi"/>
</dbReference>
<evidence type="ECO:0000313" key="3">
    <source>
        <dbReference type="EMBL" id="KTB12705.1"/>
    </source>
</evidence>
<evidence type="ECO:0000256" key="1">
    <source>
        <dbReference type="SAM" id="MobiDB-lite"/>
    </source>
</evidence>
<dbReference type="Proteomes" id="UP000054886">
    <property type="component" value="Unassembled WGS sequence"/>
</dbReference>
<dbReference type="VEuPathDB" id="FungiDB:GWK60_L14399"/>
<evidence type="ECO:0000313" key="2">
    <source>
        <dbReference type="EMBL" id="KTB02841.1"/>
    </source>
</evidence>
<gene>
    <name evidence="2" type="ORF">AO440_004742</name>
    <name evidence="3" type="ORF">AO440_005830</name>
</gene>
<organism evidence="3 4">
    <name type="scientific">Candida glabrata</name>
    <name type="common">Yeast</name>
    <name type="synonym">Torulopsis glabrata</name>
    <dbReference type="NCBI Taxonomy" id="5478"/>
    <lineage>
        <taxon>Eukaryota</taxon>
        <taxon>Fungi</taxon>
        <taxon>Dikarya</taxon>
        <taxon>Ascomycota</taxon>
        <taxon>Saccharomycotina</taxon>
        <taxon>Saccharomycetes</taxon>
        <taxon>Saccharomycetales</taxon>
        <taxon>Saccharomycetaceae</taxon>
        <taxon>Nakaseomyces</taxon>
    </lineage>
</organism>
<dbReference type="GO" id="GO:0007089">
    <property type="term" value="P:traversing start control point of mitotic cell cycle"/>
    <property type="evidence" value="ECO:0007669"/>
    <property type="project" value="EnsemblFungi"/>
</dbReference>
<sequence length="622" mass="68188">METIKRRRGRPQLTKDYADPSQSPLAQSSKQVQKQGKRAFAKPLMKVISTPSPKKRRMSTDLNSPPVSITKKGRHRGIIISSPMKKTAAKSYKENRYEDGFSSGSSTPTSTPTSHSSFFSVSRNTLQSSPPMMFSSSPTVSSHNMKQPQPRMYYSHSTQDETKSRMGLKLALTVNEKGEAVICEGGETLRPAVGDMSTDKDMASTSMDSSQTDRSDKASATELETTASNTAVPDTSPMFNKREVLSMLKKMNFNSNNDKPNTDTLPRLIIDDEITGPSANVICEDLDGQDTASSAHQHQKSSSNGQVPKSPCTPGTTFQFKTGFTPKFGIDSMLADEFSSPKFAKRLASHENHLSINISSPEHNLTLTPRTRKSLRSVDGVPFTQFMVSNSQTSQDKSLGRTPITSADPNEQQFVFKFSSGDPLLLTEDGDGNWPDILYHQFSTSPRKTKAFNTPPSWINFGSPGPLSPLRRNSNTLLTTNLMKTLASPNVSNERGASSSLNPSIEVHSPIVHENLSSVRTRKYNADFSASKMNIPSSPRNLTISNEPATPKNLTETISNTIECTPLIQHTMEGSLSTKYLAANFAFGQIDHVVAIDTAKQTSVIPKQDDARLALQKLINDH</sequence>
<evidence type="ECO:0000313" key="4">
    <source>
        <dbReference type="Proteomes" id="UP000054886"/>
    </source>
</evidence>